<comment type="similarity">
    <text evidence="1">Belongs to the thioredoxin family.</text>
</comment>
<dbReference type="Gene3D" id="3.40.30.10">
    <property type="entry name" value="Glutaredoxin"/>
    <property type="match status" value="1"/>
</dbReference>
<dbReference type="PANTHER" id="PTHR45663">
    <property type="entry name" value="GEO12009P1"/>
    <property type="match status" value="1"/>
</dbReference>
<name>A0A7X0VXD5_9BACL</name>
<dbReference type="CDD" id="cd02947">
    <property type="entry name" value="TRX_family"/>
    <property type="match status" value="1"/>
</dbReference>
<dbReference type="GO" id="GO:0015035">
    <property type="term" value="F:protein-disulfide reductase activity"/>
    <property type="evidence" value="ECO:0007669"/>
    <property type="project" value="TreeGrafter"/>
</dbReference>
<accession>A0A7X0VXD5</accession>
<dbReference type="SUPFAM" id="SSF52833">
    <property type="entry name" value="Thioredoxin-like"/>
    <property type="match status" value="1"/>
</dbReference>
<dbReference type="GO" id="GO:0005737">
    <property type="term" value="C:cytoplasm"/>
    <property type="evidence" value="ECO:0007669"/>
    <property type="project" value="TreeGrafter"/>
</dbReference>
<keyword evidence="3" id="KW-0676">Redox-active center</keyword>
<proteinExistence type="inferred from homology"/>
<feature type="domain" description="Thioredoxin" evidence="4">
    <location>
        <begin position="1"/>
        <end position="107"/>
    </location>
</feature>
<keyword evidence="6" id="KW-1185">Reference proteome</keyword>
<comment type="caution">
    <text evidence="5">The sequence shown here is derived from an EMBL/GenBank/DDBJ whole genome shotgun (WGS) entry which is preliminary data.</text>
</comment>
<sequence length="109" mass="12030">MSVTPIEKEEALEAFLRTDVAVLEFGNVYRCPPCRVLQPILEELAAEYDGSASFGQVDADEYPELAARFQVMGLPTVIVFKDGVPTDKLVGLRPKEAYRVVIDRSLPAS</sequence>
<dbReference type="PROSITE" id="PS51352">
    <property type="entry name" value="THIOREDOXIN_2"/>
    <property type="match status" value="1"/>
</dbReference>
<protein>
    <submittedName>
        <fullName evidence="5">Thiol reductase thioredoxin</fullName>
    </submittedName>
</protein>
<evidence type="ECO:0000259" key="4">
    <source>
        <dbReference type="PROSITE" id="PS51352"/>
    </source>
</evidence>
<evidence type="ECO:0000256" key="2">
    <source>
        <dbReference type="ARBA" id="ARBA00023157"/>
    </source>
</evidence>
<evidence type="ECO:0000313" key="6">
    <source>
        <dbReference type="Proteomes" id="UP000564644"/>
    </source>
</evidence>
<dbReference type="Pfam" id="PF00085">
    <property type="entry name" value="Thioredoxin"/>
    <property type="match status" value="1"/>
</dbReference>
<dbReference type="AlphaFoldDB" id="A0A7X0VXD5"/>
<evidence type="ECO:0000256" key="1">
    <source>
        <dbReference type="ARBA" id="ARBA00008987"/>
    </source>
</evidence>
<keyword evidence="2" id="KW-1015">Disulfide bond</keyword>
<evidence type="ECO:0000313" key="5">
    <source>
        <dbReference type="EMBL" id="MBB6731813.1"/>
    </source>
</evidence>
<dbReference type="InterPro" id="IPR036249">
    <property type="entry name" value="Thioredoxin-like_sf"/>
</dbReference>
<reference evidence="5 6" key="1">
    <citation type="submission" date="2020-08" db="EMBL/GenBank/DDBJ databases">
        <title>Cohnella phylogeny.</title>
        <authorList>
            <person name="Dunlap C."/>
        </authorList>
    </citation>
    <scope>NUCLEOTIDE SEQUENCE [LARGE SCALE GENOMIC DNA]</scope>
    <source>
        <strain evidence="5 6">CBP 2801</strain>
    </source>
</reference>
<dbReference type="Proteomes" id="UP000564644">
    <property type="component" value="Unassembled WGS sequence"/>
</dbReference>
<dbReference type="EMBL" id="JACJVO010000015">
    <property type="protein sequence ID" value="MBB6731813.1"/>
    <property type="molecule type" value="Genomic_DNA"/>
</dbReference>
<gene>
    <name evidence="5" type="ORF">H7C18_12905</name>
</gene>
<dbReference type="InterPro" id="IPR013766">
    <property type="entry name" value="Thioredoxin_domain"/>
</dbReference>
<dbReference type="RefSeq" id="WP_185129481.1">
    <property type="nucleotide sequence ID" value="NZ_JACJVO010000015.1"/>
</dbReference>
<evidence type="ECO:0000256" key="3">
    <source>
        <dbReference type="ARBA" id="ARBA00023284"/>
    </source>
</evidence>
<dbReference type="PANTHER" id="PTHR45663:SF11">
    <property type="entry name" value="GEO12009P1"/>
    <property type="match status" value="1"/>
</dbReference>
<organism evidence="5 6">
    <name type="scientific">Cohnella zeiphila</name>
    <dbReference type="NCBI Taxonomy" id="2761120"/>
    <lineage>
        <taxon>Bacteria</taxon>
        <taxon>Bacillati</taxon>
        <taxon>Bacillota</taxon>
        <taxon>Bacilli</taxon>
        <taxon>Bacillales</taxon>
        <taxon>Paenibacillaceae</taxon>
        <taxon>Cohnella</taxon>
    </lineage>
</organism>